<proteinExistence type="predicted"/>
<dbReference type="InterPro" id="IPR021986">
    <property type="entry name" value="Spherulin4"/>
</dbReference>
<dbReference type="EMBL" id="RWJN01000116">
    <property type="protein sequence ID" value="TCD66951.1"/>
    <property type="molecule type" value="Genomic_DNA"/>
</dbReference>
<dbReference type="PANTHER" id="PTHR35040">
    <property type="match status" value="1"/>
</dbReference>
<gene>
    <name evidence="1" type="ORF">EIP91_000729</name>
</gene>
<comment type="caution">
    <text evidence="1">The sequence shown here is derived from an EMBL/GenBank/DDBJ whole genome shotgun (WGS) entry which is preliminary data.</text>
</comment>
<dbReference type="OrthoDB" id="5342184at2759"/>
<dbReference type="Pfam" id="PF12138">
    <property type="entry name" value="Spherulin4"/>
    <property type="match status" value="1"/>
</dbReference>
<organism evidence="1 2">
    <name type="scientific">Steccherinum ochraceum</name>
    <dbReference type="NCBI Taxonomy" id="92696"/>
    <lineage>
        <taxon>Eukaryota</taxon>
        <taxon>Fungi</taxon>
        <taxon>Dikarya</taxon>
        <taxon>Basidiomycota</taxon>
        <taxon>Agaricomycotina</taxon>
        <taxon>Agaricomycetes</taxon>
        <taxon>Polyporales</taxon>
        <taxon>Steccherinaceae</taxon>
        <taxon>Steccherinum</taxon>
    </lineage>
</organism>
<protein>
    <recommendedName>
        <fullName evidence="3">Spherulin-4</fullName>
    </recommendedName>
</protein>
<dbReference type="Proteomes" id="UP000292702">
    <property type="component" value="Unassembled WGS sequence"/>
</dbReference>
<evidence type="ECO:0000313" key="2">
    <source>
        <dbReference type="Proteomes" id="UP000292702"/>
    </source>
</evidence>
<name>A0A4R0RFH0_9APHY</name>
<evidence type="ECO:0008006" key="3">
    <source>
        <dbReference type="Google" id="ProtNLM"/>
    </source>
</evidence>
<sequence>MQERHLWFIGKVRILRVLTAEHLERGLGLLASGIIFPLYIFPGDPGICANWTPLFNSISTNPDLQFHVIVNPASGPGTDPQPSTSYQSCVALLKSPNVNVYGYVFTDFGNREEADVIADVDLYAGWGTAYVPDGIFFDQVLGTEDNLDKYTGYAEHTRQSFGGGSGLVTLNPGAEPTTDYFNIVDLIVTSEVFFTDFNTANVTIGPSAPASKQAIILHDAPSTVPTALVDELVGTDKIGALYITDDVQANNMNPYDSFPSDWDAFVSAVVSAQ</sequence>
<reference evidence="1 2" key="1">
    <citation type="submission" date="2018-11" db="EMBL/GenBank/DDBJ databases">
        <title>Genome assembly of Steccherinum ochraceum LE-BIN_3174, the white-rot fungus of the Steccherinaceae family (The Residual Polyporoid clade, Polyporales, Basidiomycota).</title>
        <authorList>
            <person name="Fedorova T.V."/>
            <person name="Glazunova O.A."/>
            <person name="Landesman E.O."/>
            <person name="Moiseenko K.V."/>
            <person name="Psurtseva N.V."/>
            <person name="Savinova O.S."/>
            <person name="Shakhova N.V."/>
            <person name="Tyazhelova T.V."/>
            <person name="Vasina D.V."/>
        </authorList>
    </citation>
    <scope>NUCLEOTIDE SEQUENCE [LARGE SCALE GENOMIC DNA]</scope>
    <source>
        <strain evidence="1 2">LE-BIN_3174</strain>
    </source>
</reference>
<accession>A0A4R0RFH0</accession>
<dbReference type="PANTHER" id="PTHR35040:SF9">
    <property type="entry name" value="4-LIKE CELL SURFACE PROTEIN, PUTATIVE (AFU_ORTHOLOGUE AFUA_4G14080)-RELATED"/>
    <property type="match status" value="1"/>
</dbReference>
<keyword evidence="2" id="KW-1185">Reference proteome</keyword>
<dbReference type="AlphaFoldDB" id="A0A4R0RFH0"/>
<evidence type="ECO:0000313" key="1">
    <source>
        <dbReference type="EMBL" id="TCD66951.1"/>
    </source>
</evidence>